<gene>
    <name evidence="2" type="ORF">SAMN02745704_02930</name>
</gene>
<proteinExistence type="predicted"/>
<keyword evidence="3" id="KW-1185">Reference proteome</keyword>
<keyword evidence="1" id="KW-0812">Transmembrane</keyword>
<feature type="transmembrane region" description="Helical" evidence="1">
    <location>
        <begin position="34"/>
        <end position="59"/>
    </location>
</feature>
<evidence type="ECO:0000313" key="2">
    <source>
        <dbReference type="EMBL" id="SKA98536.1"/>
    </source>
</evidence>
<dbReference type="Proteomes" id="UP000190027">
    <property type="component" value="Unassembled WGS sequence"/>
</dbReference>
<feature type="transmembrane region" description="Helical" evidence="1">
    <location>
        <begin position="65"/>
        <end position="86"/>
    </location>
</feature>
<keyword evidence="1" id="KW-0472">Membrane</keyword>
<dbReference type="EMBL" id="FUYC01000048">
    <property type="protein sequence ID" value="SKA98536.1"/>
    <property type="molecule type" value="Genomic_DNA"/>
</dbReference>
<reference evidence="2 3" key="1">
    <citation type="submission" date="2017-02" db="EMBL/GenBank/DDBJ databases">
        <authorList>
            <person name="Peterson S.W."/>
        </authorList>
    </citation>
    <scope>NUCLEOTIDE SEQUENCE [LARGE SCALE GENOMIC DNA]</scope>
    <source>
        <strain evidence="2 3">DSM 16080</strain>
    </source>
</reference>
<protein>
    <submittedName>
        <fullName evidence="2">Uncharacterized protein</fullName>
    </submittedName>
</protein>
<dbReference type="AlphaFoldDB" id="A0A1T4Y9V4"/>
<name>A0A1T4Y9V4_9BACT</name>
<accession>A0A1T4Y9V4</accession>
<sequence>MSIHKCKAQNCGEFQDMNRKNGSPHCIETPRNEILAMTFVSSIMTVVAVVIFFFSLLFFLISIDYWILVLPIEICLWWAFVSRFFFIPIQVTESHIVTKFLLWTKLLPLDKISLIRVFSYDYKYPLRLKIVASESITLKINGLFLRYVCFARQPKDRKVGDCLIQRIRAVNPDAVIDIW</sequence>
<keyword evidence="1" id="KW-1133">Transmembrane helix</keyword>
<organism evidence="2 3">
    <name type="scientific">Paucidesulfovibrio gracilis DSM 16080</name>
    <dbReference type="NCBI Taxonomy" id="1121449"/>
    <lineage>
        <taxon>Bacteria</taxon>
        <taxon>Pseudomonadati</taxon>
        <taxon>Thermodesulfobacteriota</taxon>
        <taxon>Desulfovibrionia</taxon>
        <taxon>Desulfovibrionales</taxon>
        <taxon>Desulfovibrionaceae</taxon>
        <taxon>Paucidesulfovibrio</taxon>
    </lineage>
</organism>
<evidence type="ECO:0000256" key="1">
    <source>
        <dbReference type="SAM" id="Phobius"/>
    </source>
</evidence>
<evidence type="ECO:0000313" key="3">
    <source>
        <dbReference type="Proteomes" id="UP000190027"/>
    </source>
</evidence>